<reference evidence="3 4" key="1">
    <citation type="journal article" date="2010" name="Nature">
        <title>Perigord black truffle genome uncovers evolutionary origins and mechanisms of symbiosis.</title>
        <authorList>
            <person name="Martin F."/>
            <person name="Kohler A."/>
            <person name="Murat C."/>
            <person name="Balestrini R."/>
            <person name="Coutinho P.M."/>
            <person name="Jaillon O."/>
            <person name="Montanini B."/>
            <person name="Morin E."/>
            <person name="Noel B."/>
            <person name="Percudani R."/>
            <person name="Porcel B."/>
            <person name="Rubini A."/>
            <person name="Amicucci A."/>
            <person name="Amselem J."/>
            <person name="Anthouard V."/>
            <person name="Arcioni S."/>
            <person name="Artiguenave F."/>
            <person name="Aury J.M."/>
            <person name="Ballario P."/>
            <person name="Bolchi A."/>
            <person name="Brenna A."/>
            <person name="Brun A."/>
            <person name="Buee M."/>
            <person name="Cantarel B."/>
            <person name="Chevalier G."/>
            <person name="Couloux A."/>
            <person name="Da Silva C."/>
            <person name="Denoeud F."/>
            <person name="Duplessis S."/>
            <person name="Ghignone S."/>
            <person name="Hilselberger B."/>
            <person name="Iotti M."/>
            <person name="Marcais B."/>
            <person name="Mello A."/>
            <person name="Miranda M."/>
            <person name="Pacioni G."/>
            <person name="Quesneville H."/>
            <person name="Riccioni C."/>
            <person name="Ruotolo R."/>
            <person name="Splivallo R."/>
            <person name="Stocchi V."/>
            <person name="Tisserant E."/>
            <person name="Viscomi A.R."/>
            <person name="Zambonelli A."/>
            <person name="Zampieri E."/>
            <person name="Henrissat B."/>
            <person name="Lebrun M.H."/>
            <person name="Paolocci F."/>
            <person name="Bonfante P."/>
            <person name="Ottonello S."/>
            <person name="Wincker P."/>
        </authorList>
    </citation>
    <scope>NUCLEOTIDE SEQUENCE [LARGE SCALE GENOMIC DNA]</scope>
    <source>
        <strain evidence="3 4">Mel28</strain>
    </source>
</reference>
<dbReference type="HOGENOM" id="CLU_129945_1_0_1"/>
<keyword evidence="2" id="KW-1133">Transmembrane helix</keyword>
<evidence type="ECO:0000256" key="1">
    <source>
        <dbReference type="SAM" id="MobiDB-lite"/>
    </source>
</evidence>
<feature type="transmembrane region" description="Helical" evidence="2">
    <location>
        <begin position="23"/>
        <end position="43"/>
    </location>
</feature>
<dbReference type="EMBL" id="FN430123">
    <property type="protein sequence ID" value="CAZ82335.1"/>
    <property type="molecule type" value="Genomic_DNA"/>
</dbReference>
<dbReference type="GeneID" id="9182440"/>
<evidence type="ECO:0000256" key="2">
    <source>
        <dbReference type="SAM" id="Phobius"/>
    </source>
</evidence>
<dbReference type="Proteomes" id="UP000006911">
    <property type="component" value="Unassembled WGS sequence"/>
</dbReference>
<feature type="compositionally biased region" description="Basic and acidic residues" evidence="1">
    <location>
        <begin position="93"/>
        <end position="116"/>
    </location>
</feature>
<evidence type="ECO:0000313" key="4">
    <source>
        <dbReference type="Proteomes" id="UP000006911"/>
    </source>
</evidence>
<keyword evidence="2" id="KW-0812">Transmembrane</keyword>
<gene>
    <name evidence="3" type="ORF">GSTUM_00000749001</name>
</gene>
<feature type="region of interest" description="Disordered" evidence="1">
    <location>
        <begin position="52"/>
        <end position="116"/>
    </location>
</feature>
<accession>D5GCU2</accession>
<keyword evidence="4" id="KW-1185">Reference proteome</keyword>
<proteinExistence type="predicted"/>
<feature type="compositionally biased region" description="Basic and acidic residues" evidence="1">
    <location>
        <begin position="64"/>
        <end position="83"/>
    </location>
</feature>
<dbReference type="AlphaFoldDB" id="D5GCU2"/>
<dbReference type="KEGG" id="tml:GSTUM_00000749001"/>
<keyword evidence="2" id="KW-0472">Membrane</keyword>
<protein>
    <submittedName>
        <fullName evidence="3">(Perigord truffle) hypothetical protein</fullName>
    </submittedName>
</protein>
<dbReference type="InParanoid" id="D5GCU2"/>
<feature type="region of interest" description="Disordered" evidence="1">
    <location>
        <begin position="129"/>
        <end position="148"/>
    </location>
</feature>
<dbReference type="eggNOG" id="ENOG502SSX2">
    <property type="taxonomic scope" value="Eukaryota"/>
</dbReference>
<sequence length="148" mass="15700">MSVPPPDPAGTLPRTTGPLKNRLPIYIGAGVATIAAYYFYNAGGDASVARKKMKQDASRASASIRDELPHRGTENKTSAEESMAKAGSAIDSTVRDGKSRITEGQHKLEETKDKTGKAIMSKIDEADLKIESESSKAKGGIGSWFGSK</sequence>
<dbReference type="RefSeq" id="XP_002838144.1">
    <property type="nucleotide sequence ID" value="XM_002838098.1"/>
</dbReference>
<dbReference type="OMA" id="KHQMRID"/>
<organism evidence="3 4">
    <name type="scientific">Tuber melanosporum (strain Mel28)</name>
    <name type="common">Perigord black truffle</name>
    <dbReference type="NCBI Taxonomy" id="656061"/>
    <lineage>
        <taxon>Eukaryota</taxon>
        <taxon>Fungi</taxon>
        <taxon>Dikarya</taxon>
        <taxon>Ascomycota</taxon>
        <taxon>Pezizomycotina</taxon>
        <taxon>Pezizomycetes</taxon>
        <taxon>Pezizales</taxon>
        <taxon>Tuberaceae</taxon>
        <taxon>Tuber</taxon>
    </lineage>
</organism>
<name>D5GCU2_TUBMM</name>
<evidence type="ECO:0000313" key="3">
    <source>
        <dbReference type="EMBL" id="CAZ82335.1"/>
    </source>
</evidence>
<feature type="region of interest" description="Disordered" evidence="1">
    <location>
        <begin position="1"/>
        <end position="20"/>
    </location>
</feature>
<feature type="compositionally biased region" description="Gly residues" evidence="1">
    <location>
        <begin position="139"/>
        <end position="148"/>
    </location>
</feature>